<dbReference type="InterPro" id="IPR023996">
    <property type="entry name" value="TonB-dep_OMP_SusC/RagA"/>
</dbReference>
<keyword evidence="3" id="KW-1185">Reference proteome</keyword>
<gene>
    <name evidence="2" type="ORF">ACFSR8_15360</name>
</gene>
<keyword evidence="1" id="KW-0732">Signal</keyword>
<name>A0ABW5TE66_9FLAO</name>
<dbReference type="RefSeq" id="WP_380293619.1">
    <property type="nucleotide sequence ID" value="NZ_JBHULY010000039.1"/>
</dbReference>
<protein>
    <submittedName>
        <fullName evidence="2">SusC/RagA family TonB-linked outer membrane protein</fullName>
    </submittedName>
</protein>
<dbReference type="Gene3D" id="2.170.130.10">
    <property type="entry name" value="TonB-dependent receptor, plug domain"/>
    <property type="match status" value="1"/>
</dbReference>
<dbReference type="InterPro" id="IPR037066">
    <property type="entry name" value="Plug_dom_sf"/>
</dbReference>
<dbReference type="NCBIfam" id="TIGR04056">
    <property type="entry name" value="OMP_RagA_SusC"/>
    <property type="match status" value="1"/>
</dbReference>
<dbReference type="Proteomes" id="UP001597476">
    <property type="component" value="Unassembled WGS sequence"/>
</dbReference>
<evidence type="ECO:0000313" key="3">
    <source>
        <dbReference type="Proteomes" id="UP001597476"/>
    </source>
</evidence>
<sequence length="1068" mass="119845">MKINKLYRLFTLVSLMLFCFCNVTMAQTDDGTEIEATVVDEQGNPISGVKVFGPKGSKTSSDVNGQFKMNLKDDESSIVLEKRGYASEIIDVFDVVGNITMRKSPFLASEDDELKMGVATKDRRYAIGAISSINTKDRLTYDNTQFVRNYITGLMLGVRGSDNIRGIGNAVFVIDGVLGRDPNILNMEEVEQITVLRDANAVALYGSQGRNGVIVINTKRGKANKREVNVNIRSAIGTPVSLPRYLGAVPYMQLFNEALDNDGAAINDGRRFSNDLIRNTFNGVNKYRYPDVDLYSTEFVQPFVNSTQIITEFSGGNDKNQYYVNVGWSRNEAWVDLNDDINAGTDRFNVRGNIDFKVNDWITSSIDGIAIISTQKSSRTDFLDAATSVRPHEYSPFLPIDLIDTSDPTVAGQLLAARTFNGMLLGTSIQQGARYLNNEDGNNDAFDPTSTQRAPVALAIAGGYENTVFRSTQFNNTINFDLDRVTKGLSAKTYLSFDFYDSYNATILNQFKTYVPGWEGDRITNFGVDNTDPLNPVADNSGIYGEDLKDQTENLDTNGFISRFGFYGLINYDTTFYKDHSLNTTVLGFYNSQRQNDVRQTDVDTHLGLQMAYDYKKKLFIDFTATYANSIKLPEGNRGALSPTSGIAYIISEENFLKDSKFIDYLKLKASAGIIKSDQGIRALNNNGTVNNNASAYYLYDLNYSRGGRFIWADGDANSSSNQRLNVSQGENLDLTFEERIDLNLGFETYLMNSLWIEANYFRTELDKQLAFLQAQYPSFYNAFRPYSNFNENLYTGFELGMNFKKSFNDVSVSIGANVLYSQTEAIQRSEINEFDYRNRVGRELSSIFGLVDQGFYAETDFTTDVNGNRVLNAGLPVPRFGRVQPGDIKYADQNGDGNIDQDDQVEIGQTASPWTYGINLNLNYKRFNLFVLGTGQTGAVGDKLDDDFNEYYSVDGNDKYSEVVLGRWTPETASTATYPRLSAGTNQNNFRRSTFWLYDNSFFNISRAQLTYEFTDALCDKIGVEDFSLNFQGTNLIEVAENRDVRQLRIGRTPLTRTYTLGLRMSF</sequence>
<evidence type="ECO:0000256" key="1">
    <source>
        <dbReference type="SAM" id="SignalP"/>
    </source>
</evidence>
<dbReference type="SUPFAM" id="SSF56935">
    <property type="entry name" value="Porins"/>
    <property type="match status" value="1"/>
</dbReference>
<evidence type="ECO:0000313" key="2">
    <source>
        <dbReference type="EMBL" id="MFD2727601.1"/>
    </source>
</evidence>
<dbReference type="Gene3D" id="2.60.40.1120">
    <property type="entry name" value="Carboxypeptidase-like, regulatory domain"/>
    <property type="match status" value="1"/>
</dbReference>
<feature type="signal peptide" evidence="1">
    <location>
        <begin position="1"/>
        <end position="26"/>
    </location>
</feature>
<dbReference type="EMBL" id="JBHULY010000039">
    <property type="protein sequence ID" value="MFD2727601.1"/>
    <property type="molecule type" value="Genomic_DNA"/>
</dbReference>
<dbReference type="InterPro" id="IPR008969">
    <property type="entry name" value="CarboxyPept-like_regulatory"/>
</dbReference>
<comment type="caution">
    <text evidence="2">The sequence shown here is derived from an EMBL/GenBank/DDBJ whole genome shotgun (WGS) entry which is preliminary data.</text>
</comment>
<organism evidence="2 3">
    <name type="scientific">Hyunsoonleella rubra</name>
    <dbReference type="NCBI Taxonomy" id="1737062"/>
    <lineage>
        <taxon>Bacteria</taxon>
        <taxon>Pseudomonadati</taxon>
        <taxon>Bacteroidota</taxon>
        <taxon>Flavobacteriia</taxon>
        <taxon>Flavobacteriales</taxon>
        <taxon>Flavobacteriaceae</taxon>
    </lineage>
</organism>
<dbReference type="SUPFAM" id="SSF49464">
    <property type="entry name" value="Carboxypeptidase regulatory domain-like"/>
    <property type="match status" value="1"/>
</dbReference>
<feature type="chain" id="PRO_5047384346" evidence="1">
    <location>
        <begin position="27"/>
        <end position="1068"/>
    </location>
</feature>
<reference evidence="3" key="1">
    <citation type="journal article" date="2019" name="Int. J. Syst. Evol. Microbiol.">
        <title>The Global Catalogue of Microorganisms (GCM) 10K type strain sequencing project: providing services to taxonomists for standard genome sequencing and annotation.</title>
        <authorList>
            <consortium name="The Broad Institute Genomics Platform"/>
            <consortium name="The Broad Institute Genome Sequencing Center for Infectious Disease"/>
            <person name="Wu L."/>
            <person name="Ma J."/>
        </authorList>
    </citation>
    <scope>NUCLEOTIDE SEQUENCE [LARGE SCALE GENOMIC DNA]</scope>
    <source>
        <strain evidence="3">KCTC 42398</strain>
    </source>
</reference>
<proteinExistence type="predicted"/>
<accession>A0ABW5TE66</accession>